<comment type="caution">
    <text evidence="1">The sequence shown here is derived from an EMBL/GenBank/DDBJ whole genome shotgun (WGS) entry which is preliminary data.</text>
</comment>
<organism evidence="1 2">
    <name type="scientific">Claviceps arundinis</name>
    <dbReference type="NCBI Taxonomy" id="1623583"/>
    <lineage>
        <taxon>Eukaryota</taxon>
        <taxon>Fungi</taxon>
        <taxon>Dikarya</taxon>
        <taxon>Ascomycota</taxon>
        <taxon>Pezizomycotina</taxon>
        <taxon>Sordariomycetes</taxon>
        <taxon>Hypocreomycetidae</taxon>
        <taxon>Hypocreales</taxon>
        <taxon>Clavicipitaceae</taxon>
        <taxon>Claviceps</taxon>
    </lineage>
</organism>
<evidence type="ECO:0000313" key="2">
    <source>
        <dbReference type="Proteomes" id="UP000784919"/>
    </source>
</evidence>
<dbReference type="AlphaFoldDB" id="A0A9P7SSF0"/>
<name>A0A9P7SSF0_9HYPO</name>
<dbReference type="Proteomes" id="UP000784919">
    <property type="component" value="Unassembled WGS sequence"/>
</dbReference>
<evidence type="ECO:0000313" key="1">
    <source>
        <dbReference type="EMBL" id="KAG5971795.1"/>
    </source>
</evidence>
<reference evidence="1" key="1">
    <citation type="journal article" date="2020" name="bioRxiv">
        <title>Whole genome comparisons of ergot fungi reveals the divergence and evolution of species within the genus Claviceps are the result of varying mechanisms driving genome evolution and host range expansion.</title>
        <authorList>
            <person name="Wyka S.A."/>
            <person name="Mondo S.J."/>
            <person name="Liu M."/>
            <person name="Dettman J."/>
            <person name="Nalam V."/>
            <person name="Broders K.D."/>
        </authorList>
    </citation>
    <scope>NUCLEOTIDE SEQUENCE</scope>
    <source>
        <strain evidence="1">CCC 1102</strain>
    </source>
</reference>
<accession>A0A9P7SSF0</accession>
<dbReference type="EMBL" id="SRPS01000054">
    <property type="protein sequence ID" value="KAG5971795.1"/>
    <property type="molecule type" value="Genomic_DNA"/>
</dbReference>
<gene>
    <name evidence="1" type="ORF">E4U56_006578</name>
</gene>
<sequence>MANEALNTTTAGTAPTPVVHEDFHKVVEEWYSVHACISSLTGAENYQTWETSVELHARGMQLAEHLFGDIPYSPETDEHHFALKTIIWQSLSSRVRKDLLHTGWNLTMSAPETMRLVRIACGYDPEAALIDLLLKFSNSNRSAFPTMQAWFIHHESLWAQINNIEEITESLWVARTINVLEECMPEVYGSWRSNVLGKSLLTRKVMLSFLADLANDPRPKKR</sequence>
<proteinExistence type="predicted"/>
<protein>
    <submittedName>
        <fullName evidence="1">Uncharacterized protein</fullName>
    </submittedName>
</protein>
<dbReference type="OrthoDB" id="4948162at2759"/>